<dbReference type="OrthoDB" id="10310495at2759"/>
<keyword evidence="2" id="KW-1185">Reference proteome</keyword>
<gene>
    <name evidence="1" type="ORF">ALECFALPRED_001972</name>
</gene>
<reference evidence="1" key="1">
    <citation type="submission" date="2021-03" db="EMBL/GenBank/DDBJ databases">
        <authorList>
            <person name="Tagirdzhanova G."/>
        </authorList>
    </citation>
    <scope>NUCLEOTIDE SEQUENCE</scope>
</reference>
<proteinExistence type="predicted"/>
<evidence type="ECO:0000313" key="1">
    <source>
        <dbReference type="EMBL" id="CAF9921911.1"/>
    </source>
</evidence>
<dbReference type="AlphaFoldDB" id="A0A8H3F9H4"/>
<sequence>MCCKKLTTKPLGRSDRLCLDDTYTGSNTDRHVCGVCRLVQRAEEFTEQELEKDPRKRVYEASQRLLDLTPAISFTYQQLLHSRKAFLSLESPYDEDFTFRLVDDESGQWMIIMDWTFGMQYPPPPAWEGELRHLLENFPVCACPHMRSSEPQVLQAIISYWEDDHANPAFLGCYACNTKVEFTLPTRLIGTGDDWGPAPRVSFHVERRLGKLGESAVDPRWKAQSLPQM</sequence>
<organism evidence="1 2">
    <name type="scientific">Alectoria fallacina</name>
    <dbReference type="NCBI Taxonomy" id="1903189"/>
    <lineage>
        <taxon>Eukaryota</taxon>
        <taxon>Fungi</taxon>
        <taxon>Dikarya</taxon>
        <taxon>Ascomycota</taxon>
        <taxon>Pezizomycotina</taxon>
        <taxon>Lecanoromycetes</taxon>
        <taxon>OSLEUM clade</taxon>
        <taxon>Lecanoromycetidae</taxon>
        <taxon>Lecanorales</taxon>
        <taxon>Lecanorineae</taxon>
        <taxon>Parmeliaceae</taxon>
        <taxon>Alectoria</taxon>
    </lineage>
</organism>
<dbReference type="Proteomes" id="UP000664203">
    <property type="component" value="Unassembled WGS sequence"/>
</dbReference>
<dbReference type="EMBL" id="CAJPDR010000150">
    <property type="protein sequence ID" value="CAF9921911.1"/>
    <property type="molecule type" value="Genomic_DNA"/>
</dbReference>
<evidence type="ECO:0000313" key="2">
    <source>
        <dbReference type="Proteomes" id="UP000664203"/>
    </source>
</evidence>
<protein>
    <submittedName>
        <fullName evidence="1">Uncharacterized protein</fullName>
    </submittedName>
</protein>
<accession>A0A8H3F9H4</accession>
<name>A0A8H3F9H4_9LECA</name>
<comment type="caution">
    <text evidence="1">The sequence shown here is derived from an EMBL/GenBank/DDBJ whole genome shotgun (WGS) entry which is preliminary data.</text>
</comment>